<gene>
    <name evidence="1" type="ORF">GURASL_11870</name>
</gene>
<proteinExistence type="predicted"/>
<dbReference type="Proteomes" id="UP001317705">
    <property type="component" value="Chromosome"/>
</dbReference>
<dbReference type="Gene3D" id="3.90.550.10">
    <property type="entry name" value="Spore Coat Polysaccharide Biosynthesis Protein SpsA, Chain A"/>
    <property type="match status" value="1"/>
</dbReference>
<organism evidence="1 2">
    <name type="scientific">Geotalea uraniireducens</name>
    <dbReference type="NCBI Taxonomy" id="351604"/>
    <lineage>
        <taxon>Bacteria</taxon>
        <taxon>Pseudomonadati</taxon>
        <taxon>Thermodesulfobacteriota</taxon>
        <taxon>Desulfuromonadia</taxon>
        <taxon>Geobacterales</taxon>
        <taxon>Geobacteraceae</taxon>
        <taxon>Geotalea</taxon>
    </lineage>
</organism>
<dbReference type="RefSeq" id="WP_282002600.1">
    <property type="nucleotide sequence ID" value="NZ_AP027151.1"/>
</dbReference>
<keyword evidence="2" id="KW-1185">Reference proteome</keyword>
<reference evidence="1 2" key="1">
    <citation type="submission" date="2022-12" db="EMBL/GenBank/DDBJ databases">
        <title>Polyphasic characterization of Geotalea uranireducens NIT-SL11 newly isolated from a complex of sewage sludge and microbially reduced graphene oxide.</title>
        <authorList>
            <person name="Xie L."/>
            <person name="Yoshida N."/>
            <person name="Meng L."/>
        </authorList>
    </citation>
    <scope>NUCLEOTIDE SEQUENCE [LARGE SCALE GENOMIC DNA]</scope>
    <source>
        <strain evidence="1 2">NIT-SL11</strain>
    </source>
</reference>
<dbReference type="SUPFAM" id="SSF53448">
    <property type="entry name" value="Nucleotide-diphospho-sugar transferases"/>
    <property type="match status" value="1"/>
</dbReference>
<evidence type="ECO:0000313" key="1">
    <source>
        <dbReference type="EMBL" id="BDV42264.1"/>
    </source>
</evidence>
<accession>A0ABN6VPM1</accession>
<name>A0ABN6VPM1_9BACT</name>
<sequence>MTPERYLASRGVTGPWQVAGDTAGGAAGAVIIPALAESAELFATLRSLAANPPELMPRFLVLVVVNQREDVPAADRADNLRTLELLAAAAPALAPLRLAWVDATTAGRELPAKGGGVGLARKIGHDLALPLLDWRADPLLISLDADTLVEPSYLPALVAHFAAPHPGGAVLPFCHRPGATPAEAAAIERYELFLRLYVYGLALAGSPYAFHTVGSAMACRGSAYLRMGGMNSRRAGEDFYFLQQLYKTAGLAPLAGTLLHPSPRRSHRVPFGTGRSVSRLLDGDGEAVLFYDPACFRVLGAWLRLAAERWEGAGEELLAGAGALAPALADYLAALELPLVWDRLRRHHPGRERFLTAFHGWFDGLRTMKLIHHLSADLHPRRPPTVELLAGYCRWGGLGAAPEPVALLDELRTRQNGLAA</sequence>
<dbReference type="InterPro" id="IPR029044">
    <property type="entry name" value="Nucleotide-diphossugar_trans"/>
</dbReference>
<protein>
    <recommendedName>
        <fullName evidence="3">Glycosyl transferase family 2</fullName>
    </recommendedName>
</protein>
<dbReference type="EMBL" id="AP027151">
    <property type="protein sequence ID" value="BDV42264.1"/>
    <property type="molecule type" value="Genomic_DNA"/>
</dbReference>
<evidence type="ECO:0000313" key="2">
    <source>
        <dbReference type="Proteomes" id="UP001317705"/>
    </source>
</evidence>
<evidence type="ECO:0008006" key="3">
    <source>
        <dbReference type="Google" id="ProtNLM"/>
    </source>
</evidence>